<dbReference type="AlphaFoldDB" id="A0A8X6H0C1"/>
<evidence type="ECO:0000313" key="2">
    <source>
        <dbReference type="EMBL" id="GFR12725.1"/>
    </source>
</evidence>
<gene>
    <name evidence="2" type="ORF">TNCT_461211</name>
</gene>
<feature type="compositionally biased region" description="Basic and acidic residues" evidence="1">
    <location>
        <begin position="176"/>
        <end position="188"/>
    </location>
</feature>
<feature type="region of interest" description="Disordered" evidence="1">
    <location>
        <begin position="1"/>
        <end position="95"/>
    </location>
</feature>
<keyword evidence="3" id="KW-1185">Reference proteome</keyword>
<proteinExistence type="predicted"/>
<feature type="compositionally biased region" description="Basic and acidic residues" evidence="1">
    <location>
        <begin position="203"/>
        <end position="223"/>
    </location>
</feature>
<feature type="region of interest" description="Disordered" evidence="1">
    <location>
        <begin position="523"/>
        <end position="545"/>
    </location>
</feature>
<name>A0A8X6H0C1_TRICU</name>
<accession>A0A8X6H0C1</accession>
<feature type="compositionally biased region" description="Basic residues" evidence="1">
    <location>
        <begin position="532"/>
        <end position="545"/>
    </location>
</feature>
<feature type="compositionally biased region" description="Basic and acidic residues" evidence="1">
    <location>
        <begin position="378"/>
        <end position="395"/>
    </location>
</feature>
<comment type="caution">
    <text evidence="2">The sequence shown here is derived from an EMBL/GenBank/DDBJ whole genome shotgun (WGS) entry which is preliminary data.</text>
</comment>
<reference evidence="2" key="1">
    <citation type="submission" date="2020-07" db="EMBL/GenBank/DDBJ databases">
        <title>Multicomponent nature underlies the extraordinary mechanical properties of spider dragline silk.</title>
        <authorList>
            <person name="Kono N."/>
            <person name="Nakamura H."/>
            <person name="Mori M."/>
            <person name="Yoshida Y."/>
            <person name="Ohtoshi R."/>
            <person name="Malay A.D."/>
            <person name="Moran D.A.P."/>
            <person name="Tomita M."/>
            <person name="Numata K."/>
            <person name="Arakawa K."/>
        </authorList>
    </citation>
    <scope>NUCLEOTIDE SEQUENCE</scope>
</reference>
<evidence type="ECO:0000256" key="1">
    <source>
        <dbReference type="SAM" id="MobiDB-lite"/>
    </source>
</evidence>
<protein>
    <submittedName>
        <fullName evidence="2">Uncharacterized protein</fullName>
    </submittedName>
</protein>
<evidence type="ECO:0000313" key="3">
    <source>
        <dbReference type="Proteomes" id="UP000887116"/>
    </source>
</evidence>
<feature type="compositionally biased region" description="Basic and acidic residues" evidence="1">
    <location>
        <begin position="29"/>
        <end position="43"/>
    </location>
</feature>
<feature type="compositionally biased region" description="Basic residues" evidence="1">
    <location>
        <begin position="67"/>
        <end position="79"/>
    </location>
</feature>
<sequence>MTTKLIYCSTSISPKQKFERSPTRQRSMAFDRSHISPDKDISPRRHSSPRRASDRSHISPDKDISPRRHSSPRRERRRSPTASYRATDSERTYGRRDNNAVYGAMDYTGRLEDTSCGIKNCKIERAMKELQESDEERCPDRKHFVSEKCRSLIHPPQRGSAWRSPSPRSQGQPPMVRKEQKRRDHSPEYHGVYDYSYESGRPYSDKDEDRCPDRKHLVTEKCRSHIHPPKRGSTRRSTSPERRGHSPAYHTSYDYSYTAGSSKPFTDKVKQRFEKNYGAADSDRTFSQELKRKPDKSCGIKNCEREMALKEMQESDEERCPDRKHLVTEKCLSIIHPPKRGSYRWSTAQRRNEPKRRDQFSIYRADYDPSNKTGIPYSDKETQRQKLPTHVDDKTPNTQKRVHRTSAEEEYKDVRHQNVPTDVKEVVHDLKEKVHRTTSGERFKDVKRPNIPTDDKEERINELRKRAQRNSEERHMEMKMREDIVYNIREEIDFRRHEHHPQDHGETTEEGYERYTNENGSEIWVKTDQKHSKIHHKTGTRTSKK</sequence>
<feature type="region of interest" description="Disordered" evidence="1">
    <location>
        <begin position="344"/>
        <end position="411"/>
    </location>
</feature>
<feature type="compositionally biased region" description="Basic residues" evidence="1">
    <location>
        <begin position="224"/>
        <end position="234"/>
    </location>
</feature>
<feature type="region of interest" description="Disordered" evidence="1">
    <location>
        <begin position="495"/>
        <end position="514"/>
    </location>
</feature>
<feature type="compositionally biased region" description="Low complexity" evidence="1">
    <location>
        <begin position="163"/>
        <end position="174"/>
    </location>
</feature>
<dbReference type="Proteomes" id="UP000887116">
    <property type="component" value="Unassembled WGS sequence"/>
</dbReference>
<dbReference type="EMBL" id="BMAO01017009">
    <property type="protein sequence ID" value="GFR12725.1"/>
    <property type="molecule type" value="Genomic_DNA"/>
</dbReference>
<feature type="compositionally biased region" description="Basic and acidic residues" evidence="1">
    <location>
        <begin position="51"/>
        <end position="66"/>
    </location>
</feature>
<feature type="compositionally biased region" description="Polar residues" evidence="1">
    <location>
        <begin position="1"/>
        <end position="14"/>
    </location>
</feature>
<feature type="compositionally biased region" description="Basic and acidic residues" evidence="1">
    <location>
        <begin position="350"/>
        <end position="369"/>
    </location>
</feature>
<feature type="region of interest" description="Disordered" evidence="1">
    <location>
        <begin position="150"/>
        <end position="261"/>
    </location>
</feature>
<organism evidence="2 3">
    <name type="scientific">Trichonephila clavata</name>
    <name type="common">Joro spider</name>
    <name type="synonym">Nephila clavata</name>
    <dbReference type="NCBI Taxonomy" id="2740835"/>
    <lineage>
        <taxon>Eukaryota</taxon>
        <taxon>Metazoa</taxon>
        <taxon>Ecdysozoa</taxon>
        <taxon>Arthropoda</taxon>
        <taxon>Chelicerata</taxon>
        <taxon>Arachnida</taxon>
        <taxon>Araneae</taxon>
        <taxon>Araneomorphae</taxon>
        <taxon>Entelegynae</taxon>
        <taxon>Araneoidea</taxon>
        <taxon>Nephilidae</taxon>
        <taxon>Trichonephila</taxon>
    </lineage>
</organism>
<dbReference type="OrthoDB" id="6437868at2759"/>